<gene>
    <name evidence="2" type="ORF">A2763_02510</name>
</gene>
<dbReference type="STRING" id="1798482.A2763_02510"/>
<dbReference type="Proteomes" id="UP000178370">
    <property type="component" value="Unassembled WGS sequence"/>
</dbReference>
<keyword evidence="1" id="KW-0472">Membrane</keyword>
<dbReference type="EMBL" id="MFKV01000007">
    <property type="protein sequence ID" value="OGG50774.1"/>
    <property type="molecule type" value="Genomic_DNA"/>
</dbReference>
<feature type="transmembrane region" description="Helical" evidence="1">
    <location>
        <begin position="6"/>
        <end position="23"/>
    </location>
</feature>
<comment type="caution">
    <text evidence="2">The sequence shown here is derived from an EMBL/GenBank/DDBJ whole genome shotgun (WGS) entry which is preliminary data.</text>
</comment>
<keyword evidence="1" id="KW-1133">Transmembrane helix</keyword>
<dbReference type="AlphaFoldDB" id="A0A1F6CNM4"/>
<keyword evidence="1" id="KW-0812">Transmembrane</keyword>
<proteinExistence type="predicted"/>
<reference evidence="2 3" key="1">
    <citation type="journal article" date="2016" name="Nat. Commun.">
        <title>Thousands of microbial genomes shed light on interconnected biogeochemical processes in an aquifer system.</title>
        <authorList>
            <person name="Anantharaman K."/>
            <person name="Brown C.T."/>
            <person name="Hug L.A."/>
            <person name="Sharon I."/>
            <person name="Castelle C.J."/>
            <person name="Probst A.J."/>
            <person name="Thomas B.C."/>
            <person name="Singh A."/>
            <person name="Wilkins M.J."/>
            <person name="Karaoz U."/>
            <person name="Brodie E.L."/>
            <person name="Williams K.H."/>
            <person name="Hubbard S.S."/>
            <person name="Banfield J.F."/>
        </authorList>
    </citation>
    <scope>NUCLEOTIDE SEQUENCE [LARGE SCALE GENOMIC DNA]</scope>
</reference>
<evidence type="ECO:0000313" key="3">
    <source>
        <dbReference type="Proteomes" id="UP000178370"/>
    </source>
</evidence>
<sequence>MRSTLYTFLVVGIILLCAGAYYFHRTAQANKLSHIESLAATRNVPATVCEFTEGDFEGARGGLLYVRNARIVLHTMYVEGNYAGRLHVLIEPDSTYFIDPATMDTIPIGLSAEEQITLINDEILRPTWKCSPWWFPDDSIFDIPKPAPEEE</sequence>
<organism evidence="2 3">
    <name type="scientific">Candidatus Kaiserbacteria bacterium RIFCSPHIGHO2_01_FULL_54_36</name>
    <dbReference type="NCBI Taxonomy" id="1798482"/>
    <lineage>
        <taxon>Bacteria</taxon>
        <taxon>Candidatus Kaiseribacteriota</taxon>
    </lineage>
</organism>
<accession>A0A1F6CNM4</accession>
<evidence type="ECO:0000256" key="1">
    <source>
        <dbReference type="SAM" id="Phobius"/>
    </source>
</evidence>
<name>A0A1F6CNM4_9BACT</name>
<evidence type="ECO:0000313" key="2">
    <source>
        <dbReference type="EMBL" id="OGG50774.1"/>
    </source>
</evidence>
<protein>
    <submittedName>
        <fullName evidence="2">Uncharacterized protein</fullName>
    </submittedName>
</protein>